<dbReference type="KEGG" id="ngv:CDO52_02390"/>
<dbReference type="Gene3D" id="3.30.420.40">
    <property type="match status" value="2"/>
</dbReference>
<comment type="similarity">
    <text evidence="1">Belongs to the NodU/CmcH family.</text>
</comment>
<reference evidence="4 5" key="1">
    <citation type="submission" date="2017-08" db="EMBL/GenBank/DDBJ databases">
        <title>The complete genome sequence of Nocardiopsis gilva YIM 90087.</title>
        <authorList>
            <person name="Yin M."/>
            <person name="Tang S."/>
        </authorList>
    </citation>
    <scope>NUCLEOTIDE SEQUENCE [LARGE SCALE GENOMIC DNA]</scope>
    <source>
        <strain evidence="4 5">YIM 90087</strain>
    </source>
</reference>
<evidence type="ECO:0000256" key="1">
    <source>
        <dbReference type="ARBA" id="ARBA00006129"/>
    </source>
</evidence>
<dbReference type="InterPro" id="IPR031730">
    <property type="entry name" value="Carbam_trans_C"/>
</dbReference>
<feature type="domain" description="Carbamoyltransferase" evidence="2">
    <location>
        <begin position="5"/>
        <end position="349"/>
    </location>
</feature>
<protein>
    <recommendedName>
        <fullName evidence="6">Carbamoyltransferase</fullName>
    </recommendedName>
</protein>
<dbReference type="CDD" id="cd24098">
    <property type="entry name" value="ASKHA_NBD_TobZ_N"/>
    <property type="match status" value="1"/>
</dbReference>
<keyword evidence="5" id="KW-1185">Reference proteome</keyword>
<dbReference type="InterPro" id="IPR043129">
    <property type="entry name" value="ATPase_NBD"/>
</dbReference>
<dbReference type="PANTHER" id="PTHR34847">
    <property type="entry name" value="NODULATION PROTEIN U"/>
    <property type="match status" value="1"/>
</dbReference>
<dbReference type="OrthoDB" id="9780777at2"/>
<dbReference type="InterPro" id="IPR003696">
    <property type="entry name" value="Carbtransf_dom"/>
</dbReference>
<dbReference type="Proteomes" id="UP000215005">
    <property type="component" value="Chromosome"/>
</dbReference>
<dbReference type="AlphaFoldDB" id="A0A223S189"/>
<dbReference type="GO" id="GO:0003824">
    <property type="term" value="F:catalytic activity"/>
    <property type="evidence" value="ECO:0007669"/>
    <property type="project" value="InterPro"/>
</dbReference>
<dbReference type="SUPFAM" id="SSF53067">
    <property type="entry name" value="Actin-like ATPase domain"/>
    <property type="match status" value="1"/>
</dbReference>
<dbReference type="InterPro" id="IPR051338">
    <property type="entry name" value="NodU/CmcH_Carbamoyltrnsfr"/>
</dbReference>
<dbReference type="Pfam" id="PF02543">
    <property type="entry name" value="Carbam_trans_N"/>
    <property type="match status" value="1"/>
</dbReference>
<dbReference type="Gene3D" id="3.90.870.20">
    <property type="entry name" value="Carbamoyltransferase, C-terminal domain"/>
    <property type="match status" value="1"/>
</dbReference>
<dbReference type="InterPro" id="IPR038152">
    <property type="entry name" value="Carbam_trans_C_sf"/>
</dbReference>
<evidence type="ECO:0008006" key="6">
    <source>
        <dbReference type="Google" id="ProtNLM"/>
    </source>
</evidence>
<dbReference type="Pfam" id="PF16861">
    <property type="entry name" value="Carbam_trans_C"/>
    <property type="match status" value="1"/>
</dbReference>
<feature type="domain" description="Carbamoyltransferase C-terminal" evidence="3">
    <location>
        <begin position="407"/>
        <end position="595"/>
    </location>
</feature>
<proteinExistence type="inferred from homology"/>
<sequence length="614" mass="68097">MSDLVLGISAFYHDSAAALVDGGTVVAAAQEERFSRRRHDPSFPHGAVGYCLEEAGVKLDDLDAVAYYEDSSLKFQRILRTYAGIAPRGFGSFRRVIPEWAGWKSRAVDTVREQLTAMDLGAVPRIDVFTHHASHAASAFLPSPYESAVVLCVDGVGEWTTTSIWRGAADRAEPVKPVAELRFPHSLGMLYSAFTHFCGFKVDSGEYKVMGLAPYGEPRFADVIRDRLVDMRPDGSFRLNMAYFEFHYGEVMTGRAFEEVFGGPRREPEGPLTQREFDLAASVQEVTEDIMLRLARAARTMTGESRLCLAGGVALNCVANGRIVEDGTFDEVWVQPAAGDAGGALGAALLSSHARGRDRPHVAHGRDAMRGAFLGPEYDSERIQAYLDRNGYPYERLGSDDLSRRVARDLAEGKVVGWFQGRMEFGPRALGARSILGDARSPDMQSVMNLKIKFRESFRPFAPIVLEEDAEEYFDIRQPSPYMLVVSNVSEEQRLNIDEPEDADIRERLHTVRSTIPAVTHVDMSARVQTVGSAENPMVHRLLTDFKALTGVPVLVNTSFNVRGEPIVASPEDAYRCFMRTDIDVLALGEFLLEKGAQPEWSEESNWRSEIPLD</sequence>
<dbReference type="PANTHER" id="PTHR34847:SF1">
    <property type="entry name" value="NODULATION PROTEIN U"/>
    <property type="match status" value="1"/>
</dbReference>
<evidence type="ECO:0000259" key="2">
    <source>
        <dbReference type="Pfam" id="PF02543"/>
    </source>
</evidence>
<accession>A0A223S189</accession>
<evidence type="ECO:0000259" key="3">
    <source>
        <dbReference type="Pfam" id="PF16861"/>
    </source>
</evidence>
<dbReference type="EMBL" id="CP022753">
    <property type="protein sequence ID" value="ASU81789.1"/>
    <property type="molecule type" value="Genomic_DNA"/>
</dbReference>
<gene>
    <name evidence="4" type="ORF">CDO52_02390</name>
</gene>
<organism evidence="4 5">
    <name type="scientific">Nocardiopsis gilva YIM 90087</name>
    <dbReference type="NCBI Taxonomy" id="1235441"/>
    <lineage>
        <taxon>Bacteria</taxon>
        <taxon>Bacillati</taxon>
        <taxon>Actinomycetota</taxon>
        <taxon>Actinomycetes</taxon>
        <taxon>Streptosporangiales</taxon>
        <taxon>Nocardiopsidaceae</taxon>
        <taxon>Nocardiopsis</taxon>
    </lineage>
</organism>
<dbReference type="RefSeq" id="WP_017621867.1">
    <property type="nucleotide sequence ID" value="NZ_ANBG01000447.1"/>
</dbReference>
<evidence type="ECO:0000313" key="5">
    <source>
        <dbReference type="Proteomes" id="UP000215005"/>
    </source>
</evidence>
<name>A0A223S189_9ACTN</name>
<evidence type="ECO:0000313" key="4">
    <source>
        <dbReference type="EMBL" id="ASU81789.1"/>
    </source>
</evidence>